<comment type="caution">
    <text evidence="8">The sequence shown here is derived from an EMBL/GenBank/DDBJ whole genome shotgun (WGS) entry which is preliminary data.</text>
</comment>
<dbReference type="GO" id="GO:0000041">
    <property type="term" value="P:transition metal ion transport"/>
    <property type="evidence" value="ECO:0007669"/>
    <property type="project" value="InterPro"/>
</dbReference>
<sequence>MLSAALLTPVQSVLCLLIYAAATLWALTRVSWVELVADSRRQHLFYGCAFALFALWLVRRGFDSGLTVHFLGLTAVTLILDWPLALVAGAIAQLALVLLGLDDLAALGANGLLRVLVPVAITLALSRALEARQPRNLFLYIFISAFFAAGLSAVGTVMAGMGLLHWSGQLVPPGSLVELLGYLLLVMFPEGFVNGTAIAALIVFHPDWVETFNTDRYLQAPLDDDKP</sequence>
<accession>A0A1S8DDQ0</accession>
<protein>
    <recommendedName>
        <fullName evidence="10">Energy-coupling factor ABC transporter permease</fullName>
    </recommendedName>
</protein>
<evidence type="ECO:0000256" key="6">
    <source>
        <dbReference type="ARBA" id="ARBA00023136"/>
    </source>
</evidence>
<evidence type="ECO:0000256" key="2">
    <source>
        <dbReference type="ARBA" id="ARBA00022448"/>
    </source>
</evidence>
<dbReference type="RefSeq" id="WP_083727908.1">
    <property type="nucleotide sequence ID" value="NZ_FOUD01000005.1"/>
</dbReference>
<dbReference type="InterPro" id="IPR002751">
    <property type="entry name" value="CbiM/NikMN"/>
</dbReference>
<dbReference type="Pfam" id="PF01891">
    <property type="entry name" value="CbiM"/>
    <property type="match status" value="1"/>
</dbReference>
<dbReference type="EMBL" id="MUBC01000025">
    <property type="protein sequence ID" value="ONM43565.1"/>
    <property type="molecule type" value="Genomic_DNA"/>
</dbReference>
<proteinExistence type="predicted"/>
<dbReference type="GO" id="GO:0005886">
    <property type="term" value="C:plasma membrane"/>
    <property type="evidence" value="ECO:0007669"/>
    <property type="project" value="UniProtKB-SubCell"/>
</dbReference>
<reference evidence="8 9" key="1">
    <citation type="submission" date="2017-01" db="EMBL/GenBank/DDBJ databases">
        <title>Draft genome sequence of Pseudomonas pachastrellae type strain CCUG 46540T from a deep sea.</title>
        <authorList>
            <person name="Gomila M."/>
            <person name="Mulet M."/>
            <person name="Lalucat J."/>
            <person name="Garcia-Valdes E."/>
        </authorList>
    </citation>
    <scope>NUCLEOTIDE SEQUENCE [LARGE SCALE GENOMIC DNA]</scope>
    <source>
        <strain evidence="8 9">CCUG 46540</strain>
    </source>
</reference>
<evidence type="ECO:0000256" key="4">
    <source>
        <dbReference type="ARBA" id="ARBA00022692"/>
    </source>
</evidence>
<evidence type="ECO:0000256" key="5">
    <source>
        <dbReference type="ARBA" id="ARBA00022989"/>
    </source>
</evidence>
<evidence type="ECO:0008006" key="10">
    <source>
        <dbReference type="Google" id="ProtNLM"/>
    </source>
</evidence>
<comment type="subcellular location">
    <subcellularLocation>
        <location evidence="1">Cell membrane</location>
        <topology evidence="1">Multi-pass membrane protein</topology>
    </subcellularLocation>
</comment>
<keyword evidence="6 7" id="KW-0472">Membrane</keyword>
<feature type="transmembrane region" description="Helical" evidence="7">
    <location>
        <begin position="137"/>
        <end position="159"/>
    </location>
</feature>
<gene>
    <name evidence="8" type="ORF">BXT89_11980</name>
</gene>
<dbReference type="STRING" id="254161.SAMN05216256_10551"/>
<evidence type="ECO:0000256" key="7">
    <source>
        <dbReference type="SAM" id="Phobius"/>
    </source>
</evidence>
<dbReference type="AlphaFoldDB" id="A0A1S8DDQ0"/>
<feature type="transmembrane region" description="Helical" evidence="7">
    <location>
        <begin position="70"/>
        <end position="98"/>
    </location>
</feature>
<evidence type="ECO:0000256" key="3">
    <source>
        <dbReference type="ARBA" id="ARBA00022475"/>
    </source>
</evidence>
<evidence type="ECO:0000313" key="8">
    <source>
        <dbReference type="EMBL" id="ONM43565.1"/>
    </source>
</evidence>
<feature type="transmembrane region" description="Helical" evidence="7">
    <location>
        <begin position="42"/>
        <end position="58"/>
    </location>
</feature>
<keyword evidence="3" id="KW-1003">Cell membrane</keyword>
<name>A0A1S8DDQ0_9GAMM</name>
<keyword evidence="5 7" id="KW-1133">Transmembrane helix</keyword>
<dbReference type="Gene3D" id="1.10.1760.20">
    <property type="match status" value="1"/>
</dbReference>
<keyword evidence="4 7" id="KW-0812">Transmembrane</keyword>
<feature type="transmembrane region" description="Helical" evidence="7">
    <location>
        <begin position="104"/>
        <end position="125"/>
    </location>
</feature>
<evidence type="ECO:0000256" key="1">
    <source>
        <dbReference type="ARBA" id="ARBA00004651"/>
    </source>
</evidence>
<feature type="transmembrane region" description="Helical" evidence="7">
    <location>
        <begin position="179"/>
        <end position="204"/>
    </location>
</feature>
<dbReference type="Proteomes" id="UP000242847">
    <property type="component" value="Unassembled WGS sequence"/>
</dbReference>
<dbReference type="OrthoDB" id="5297929at2"/>
<evidence type="ECO:0000313" key="9">
    <source>
        <dbReference type="Proteomes" id="UP000242847"/>
    </source>
</evidence>
<keyword evidence="9" id="KW-1185">Reference proteome</keyword>
<keyword evidence="2" id="KW-0813">Transport</keyword>
<organism evidence="8 9">
    <name type="scientific">Halopseudomonas pachastrellae</name>
    <dbReference type="NCBI Taxonomy" id="254161"/>
    <lineage>
        <taxon>Bacteria</taxon>
        <taxon>Pseudomonadati</taxon>
        <taxon>Pseudomonadota</taxon>
        <taxon>Gammaproteobacteria</taxon>
        <taxon>Pseudomonadales</taxon>
        <taxon>Pseudomonadaceae</taxon>
        <taxon>Halopseudomonas</taxon>
    </lineage>
</organism>